<dbReference type="RefSeq" id="WP_021631324.1">
    <property type="nucleotide sequence ID" value="NZ_KN174163.1"/>
</dbReference>
<gene>
    <name evidence="2" type="ORF">HMPREF9460_02338</name>
</gene>
<evidence type="ECO:0008006" key="4">
    <source>
        <dbReference type="Google" id="ProtNLM"/>
    </source>
</evidence>
<dbReference type="Proteomes" id="UP000029585">
    <property type="component" value="Unassembled WGS sequence"/>
</dbReference>
<evidence type="ECO:0000256" key="1">
    <source>
        <dbReference type="SAM" id="Phobius"/>
    </source>
</evidence>
<evidence type="ECO:0000313" key="2">
    <source>
        <dbReference type="EMBL" id="KGF54982.1"/>
    </source>
</evidence>
<dbReference type="Pfam" id="PF13346">
    <property type="entry name" value="ABC2_membrane_5"/>
    <property type="match status" value="1"/>
</dbReference>
<comment type="caution">
    <text evidence="2">The sequence shown here is derived from an EMBL/GenBank/DDBJ whole genome shotgun (WGS) entry which is preliminary data.</text>
</comment>
<organism evidence="2 3">
    <name type="scientific">Flavonifractor plautii 1_3_50AFAA</name>
    <dbReference type="NCBI Taxonomy" id="742738"/>
    <lineage>
        <taxon>Bacteria</taxon>
        <taxon>Bacillati</taxon>
        <taxon>Bacillota</taxon>
        <taxon>Clostridia</taxon>
        <taxon>Eubacteriales</taxon>
        <taxon>Oscillospiraceae</taxon>
        <taxon>Flavonifractor</taxon>
    </lineage>
</organism>
<keyword evidence="3" id="KW-1185">Reference proteome</keyword>
<keyword evidence="1" id="KW-0472">Membrane</keyword>
<keyword evidence="1" id="KW-1133">Transmembrane helix</keyword>
<dbReference type="eggNOG" id="ENOG5031E6D">
    <property type="taxonomic scope" value="Bacteria"/>
</dbReference>
<dbReference type="PATRIC" id="fig|742738.3.peg.2408"/>
<accession>A0A096CJK7</accession>
<keyword evidence="1" id="KW-0812">Transmembrane</keyword>
<proteinExistence type="predicted"/>
<protein>
    <recommendedName>
        <fullName evidence="4">ABC-2 transporter permease</fullName>
    </recommendedName>
</protein>
<dbReference type="InterPro" id="IPR025699">
    <property type="entry name" value="ABC2_memb-like"/>
</dbReference>
<sequence>MTGLIYKDFLALKGHLTTYLVFFLVYGGLCLSGVFTASVLCGMVVLMSLITPMTTVTSDDVSRWNRFAIATPACRRGVVTGKYLFTLLVTLASTVFVSLLLVVLALAGGLEEPLSELLLSALACAGIALIMNAVALPLLLKFGAEKARMVSMALFLLVFAGFALLGLAADRGLALPAPPAWVLTALPGLLAILAVGGFALSYCIAQAIYARKEF</sequence>
<dbReference type="HOGENOM" id="CLU_102880_5_1_9"/>
<dbReference type="EMBL" id="ADLO01000069">
    <property type="protein sequence ID" value="KGF54982.1"/>
    <property type="molecule type" value="Genomic_DNA"/>
</dbReference>
<feature type="transmembrane region" description="Helical" evidence="1">
    <location>
        <begin position="20"/>
        <end position="46"/>
    </location>
</feature>
<reference evidence="2 3" key="1">
    <citation type="submission" date="2011-08" db="EMBL/GenBank/DDBJ databases">
        <title>The Genome Sequence of Clostridium orbiscindens 1_3_50AFAA.</title>
        <authorList>
            <consortium name="The Broad Institute Genome Sequencing Platform"/>
            <person name="Earl A."/>
            <person name="Ward D."/>
            <person name="Feldgarden M."/>
            <person name="Gevers D."/>
            <person name="Daigneault M."/>
            <person name="Strauss J."/>
            <person name="Allen-Vercoe E."/>
            <person name="Young S.K."/>
            <person name="Zeng Q."/>
            <person name="Gargeya S."/>
            <person name="Fitzgerald M."/>
            <person name="Haas B."/>
            <person name="Abouelleil A."/>
            <person name="Alvarado L."/>
            <person name="Arachchi H.M."/>
            <person name="Berlin A."/>
            <person name="Brown A."/>
            <person name="Chapman S.B."/>
            <person name="Chen Z."/>
            <person name="Dunbar C."/>
            <person name="Freedman E."/>
            <person name="Gearin G."/>
            <person name="Gellesch M."/>
            <person name="Goldberg J."/>
            <person name="Griggs A."/>
            <person name="Gujja S."/>
            <person name="Heiman D."/>
            <person name="Howarth C."/>
            <person name="Larson L."/>
            <person name="Lui A."/>
            <person name="MacDonald P.J.P."/>
            <person name="Montmayeur A."/>
            <person name="Murphy C."/>
            <person name="Neiman D."/>
            <person name="Pearson M."/>
            <person name="Priest M."/>
            <person name="Roberts A."/>
            <person name="Saif S."/>
            <person name="Shea T."/>
            <person name="Shenoy N."/>
            <person name="Sisk P."/>
            <person name="Stolte C."/>
            <person name="Sykes S."/>
            <person name="Wortman J."/>
            <person name="Nusbaum C."/>
            <person name="Birren B."/>
        </authorList>
    </citation>
    <scope>NUCLEOTIDE SEQUENCE [LARGE SCALE GENOMIC DNA]</scope>
    <source>
        <strain evidence="2 3">1_3_50AFAA</strain>
    </source>
</reference>
<evidence type="ECO:0000313" key="3">
    <source>
        <dbReference type="Proteomes" id="UP000029585"/>
    </source>
</evidence>
<dbReference type="AlphaFoldDB" id="A0A096CJK7"/>
<name>A0A096CJK7_FLAPL</name>
<feature type="transmembrane region" description="Helical" evidence="1">
    <location>
        <begin position="181"/>
        <end position="205"/>
    </location>
</feature>
<feature type="transmembrane region" description="Helical" evidence="1">
    <location>
        <begin position="118"/>
        <end position="140"/>
    </location>
</feature>
<feature type="transmembrane region" description="Helical" evidence="1">
    <location>
        <begin position="83"/>
        <end position="106"/>
    </location>
</feature>
<feature type="transmembrane region" description="Helical" evidence="1">
    <location>
        <begin position="152"/>
        <end position="169"/>
    </location>
</feature>